<proteinExistence type="predicted"/>
<evidence type="ECO:0000313" key="1">
    <source>
        <dbReference type="EMBL" id="TDX51643.1"/>
    </source>
</evidence>
<sequence>MRRKLYTLVMILIIVFLSSSINVVNANILNWRTYETEDFLIFYPQGYEWQAKETLYYLEKNKDRIKRLTGNEENFQTHVVIQDIGMISNGYANPLNYKLGIYTNNPATDSRISGIEDWFRYLNVHEFTHMSHLTNTSGSAETLSNIFGNTFSPNLHAPEWIIEGITVYNESQTSQYEGRLHDGYFDAIVAAKVQAGDLPSISEATYEYNDFPRGKGYIYGGAIFEYLSQSYGEDKFAEFFDEYGSYWWTPFIGDLFPTIGIDKAAKKVYGYNLEELFAEWKAYERKHYQNWEVDGQKIIDTNKGDIYSLTVFDDKLYYFKSDLLRDKPFSYRKINKLCEYDLRKSKERILKVNLAPGNGSITKVGRKLYYSILNISNNFSNVDRSGKGTIATLYSYDLDTAKSKKLFSDDFKDFLVSDNGEVIYVKDSKEEFGSEVWSYYNEDKKLIGNVNSLITELRRYQGKSIVVSKEKRGSWGINYLDLEQMELSTLIDSNYGETDINLRNDKLYFSSNYDGYQAIYEYDLLDKDLYKLTDKGYSINGVVNNDKLYFVGVSSDGKGIYQRAKVEKNYDLVAAEKEDESDKIDLEELGVDIKEGRGFGRSLKYLFKPHTRFIFPIIASGEDALGFNSYTMTYGNGGVNFNWNSKMLMPVKLSFSSNREDDDRENTLNLAYPLYESDLGGLSLIQVDYTTDFSDSTPGLMLNFSYPRQDLSLYLQKDIADQGFNSELNYSYSFDNSSISFKANKFEEFDQDEMMRGFDFDEADNGYQANLDYTHKLIEIRDGAWNPNFFIADVYGNIFADYYKDEDIARDRFSYGYEFIFETGLGSHLYLKPTLGFSLSEDFEDDVASYLRIELSF</sequence>
<evidence type="ECO:0008006" key="3">
    <source>
        <dbReference type="Google" id="ProtNLM"/>
    </source>
</evidence>
<dbReference type="Gene3D" id="2.120.10.30">
    <property type="entry name" value="TolB, C-terminal domain"/>
    <property type="match status" value="1"/>
</dbReference>
<organism evidence="1 2">
    <name type="scientific">Orenia marismortui</name>
    <dbReference type="NCBI Taxonomy" id="46469"/>
    <lineage>
        <taxon>Bacteria</taxon>
        <taxon>Bacillati</taxon>
        <taxon>Bacillota</taxon>
        <taxon>Clostridia</taxon>
        <taxon>Halanaerobiales</taxon>
        <taxon>Halobacteroidaceae</taxon>
        <taxon>Orenia</taxon>
    </lineage>
</organism>
<evidence type="ECO:0000313" key="2">
    <source>
        <dbReference type="Proteomes" id="UP000295832"/>
    </source>
</evidence>
<keyword evidence="2" id="KW-1185">Reference proteome</keyword>
<protein>
    <recommendedName>
        <fullName evidence="3">WD40 repeat protein</fullName>
    </recommendedName>
</protein>
<dbReference type="SUPFAM" id="SSF82171">
    <property type="entry name" value="DPP6 N-terminal domain-like"/>
    <property type="match status" value="1"/>
</dbReference>
<dbReference type="AlphaFoldDB" id="A0A4R8GYQ8"/>
<gene>
    <name evidence="1" type="ORF">C7959_11139</name>
</gene>
<comment type="caution">
    <text evidence="1">The sequence shown here is derived from an EMBL/GenBank/DDBJ whole genome shotgun (WGS) entry which is preliminary data.</text>
</comment>
<name>A0A4R8GYQ8_9FIRM</name>
<dbReference type="InterPro" id="IPR011042">
    <property type="entry name" value="6-blade_b-propeller_TolB-like"/>
</dbReference>
<dbReference type="EMBL" id="SOEG01000011">
    <property type="protein sequence ID" value="TDX51643.1"/>
    <property type="molecule type" value="Genomic_DNA"/>
</dbReference>
<reference evidence="1 2" key="1">
    <citation type="submission" date="2019-03" db="EMBL/GenBank/DDBJ databases">
        <title>Subsurface microbial communities from deep shales in Ohio and West Virginia, USA.</title>
        <authorList>
            <person name="Wrighton K."/>
        </authorList>
    </citation>
    <scope>NUCLEOTIDE SEQUENCE [LARGE SCALE GENOMIC DNA]</scope>
    <source>
        <strain evidence="1 2">MSL 6dP</strain>
    </source>
</reference>
<accession>A0A4R8GYQ8</accession>
<dbReference type="RefSeq" id="WP_134116473.1">
    <property type="nucleotide sequence ID" value="NZ_SOEG01000011.1"/>
</dbReference>
<dbReference type="STRING" id="926561.GCA_000379025_01269"/>
<dbReference type="Proteomes" id="UP000295832">
    <property type="component" value="Unassembled WGS sequence"/>
</dbReference>